<reference evidence="1 2" key="1">
    <citation type="submission" date="2015-10" db="EMBL/GenBank/DDBJ databases">
        <authorList>
            <person name="Gilbert D.G."/>
        </authorList>
    </citation>
    <scope>NUCLEOTIDE SEQUENCE [LARGE SCALE GENOMIC DNA]</scope>
    <source>
        <strain evidence="1 2">NRRL B-16712</strain>
    </source>
</reference>
<proteinExistence type="predicted"/>
<organism evidence="1 2">
    <name type="scientific">Actinoplanes awajinensis subsp. mycoplanecinus</name>
    <dbReference type="NCBI Taxonomy" id="135947"/>
    <lineage>
        <taxon>Bacteria</taxon>
        <taxon>Bacillati</taxon>
        <taxon>Actinomycetota</taxon>
        <taxon>Actinomycetes</taxon>
        <taxon>Micromonosporales</taxon>
        <taxon>Micromonosporaceae</taxon>
        <taxon>Actinoplanes</taxon>
    </lineage>
</organism>
<evidence type="ECO:0000313" key="1">
    <source>
        <dbReference type="EMBL" id="KUL25855.1"/>
    </source>
</evidence>
<protein>
    <submittedName>
        <fullName evidence="1">Uncharacterized protein</fullName>
    </submittedName>
</protein>
<name>A0A124G8G6_9ACTN</name>
<dbReference type="Proteomes" id="UP000053244">
    <property type="component" value="Unassembled WGS sequence"/>
</dbReference>
<gene>
    <name evidence="1" type="ORF">ADL15_39815</name>
</gene>
<comment type="caution">
    <text evidence="1">The sequence shown here is derived from an EMBL/GenBank/DDBJ whole genome shotgun (WGS) entry which is preliminary data.</text>
</comment>
<dbReference type="EMBL" id="LLZH01000310">
    <property type="protein sequence ID" value="KUL25855.1"/>
    <property type="molecule type" value="Genomic_DNA"/>
</dbReference>
<accession>A0A124G8G6</accession>
<evidence type="ECO:0000313" key="2">
    <source>
        <dbReference type="Proteomes" id="UP000053244"/>
    </source>
</evidence>
<sequence>MAAAVFVVPDAALAAGNNSISGTTNTNGTARQGALRHKTDTSAIKVNLQNNISDGLCLEFRNASTGATIGKEVCWYRGETGAHIIANSAGKQDFYIVFWPEDYTTGNRDRDFSGIAYY</sequence>
<keyword evidence="2" id="KW-1185">Reference proteome</keyword>
<dbReference type="AlphaFoldDB" id="A0A124G8G6"/>